<feature type="region of interest" description="Disordered" evidence="1">
    <location>
        <begin position="304"/>
        <end position="329"/>
    </location>
</feature>
<accession>A0A2H0MNM9</accession>
<name>A0A2H0MNM9_9BACT</name>
<keyword evidence="2" id="KW-0812">Transmembrane</keyword>
<keyword evidence="2" id="KW-0472">Membrane</keyword>
<dbReference type="Gene3D" id="3.40.30.10">
    <property type="entry name" value="Glutaredoxin"/>
    <property type="match status" value="1"/>
</dbReference>
<evidence type="ECO:0000313" key="3">
    <source>
        <dbReference type="EMBL" id="PIQ98266.1"/>
    </source>
</evidence>
<keyword evidence="2" id="KW-1133">Transmembrane helix</keyword>
<organism evidence="3 4">
    <name type="scientific">Candidatus Nealsonbacteria bacterium CG11_big_fil_rev_8_21_14_0_20_39_9</name>
    <dbReference type="NCBI Taxonomy" id="1974715"/>
    <lineage>
        <taxon>Bacteria</taxon>
        <taxon>Candidatus Nealsoniibacteriota</taxon>
    </lineage>
</organism>
<evidence type="ECO:0000256" key="1">
    <source>
        <dbReference type="SAM" id="MobiDB-lite"/>
    </source>
</evidence>
<gene>
    <name evidence="3" type="ORF">COV64_02240</name>
</gene>
<feature type="transmembrane region" description="Helical" evidence="2">
    <location>
        <begin position="6"/>
        <end position="26"/>
    </location>
</feature>
<reference evidence="3 4" key="1">
    <citation type="submission" date="2017-09" db="EMBL/GenBank/DDBJ databases">
        <title>Depth-based differentiation of microbial function through sediment-hosted aquifers and enrichment of novel symbionts in the deep terrestrial subsurface.</title>
        <authorList>
            <person name="Probst A.J."/>
            <person name="Ladd B."/>
            <person name="Jarett J.K."/>
            <person name="Geller-Mcgrath D.E."/>
            <person name="Sieber C.M."/>
            <person name="Emerson J.B."/>
            <person name="Anantharaman K."/>
            <person name="Thomas B.C."/>
            <person name="Malmstrom R."/>
            <person name="Stieglmeier M."/>
            <person name="Klingl A."/>
            <person name="Woyke T."/>
            <person name="Ryan C.M."/>
            <person name="Banfield J.F."/>
        </authorList>
    </citation>
    <scope>NUCLEOTIDE SEQUENCE [LARGE SCALE GENOMIC DNA]</scope>
    <source>
        <strain evidence="3">CG11_big_fil_rev_8_21_14_0_20_39_9</strain>
    </source>
</reference>
<dbReference type="InterPro" id="IPR036249">
    <property type="entry name" value="Thioredoxin-like_sf"/>
</dbReference>
<sequence>MNINKILIPVSIIIAGIAIAGALVYINQEKVSELSSEESPSFQAVAEKAIDYINKNKDTLTNGATASLISVTEEGDILKMRLMVGDQEFDSYVTKDGKFLFPGGYVLEEESLEEPAAGEANSETVKEDVPDVKLFVMSYCPYGLQAQKMFLPVYDLLKDKVNMGVYFVDYIMHEKQEIDENLRQYCIQKEQKGKYYDYLSCFVADGDFEKCLSQTNIDKTNLTACVSNTDQEYSITSQYNDKNTWLNGTYPKFGVQAGLNDKYGVQGSPTVVINDKIVNINPRSPEKFKEVVCQSFNSLPEECSQALSSESPSPGFGGGTGSGSSGQCQ</sequence>
<evidence type="ECO:0008006" key="5">
    <source>
        <dbReference type="Google" id="ProtNLM"/>
    </source>
</evidence>
<feature type="compositionally biased region" description="Gly residues" evidence="1">
    <location>
        <begin position="315"/>
        <end position="329"/>
    </location>
</feature>
<evidence type="ECO:0000256" key="2">
    <source>
        <dbReference type="SAM" id="Phobius"/>
    </source>
</evidence>
<evidence type="ECO:0000313" key="4">
    <source>
        <dbReference type="Proteomes" id="UP000229381"/>
    </source>
</evidence>
<dbReference type="AlphaFoldDB" id="A0A2H0MNM9"/>
<protein>
    <recommendedName>
        <fullName evidence="5">Thioredoxin-like fold domain-containing protein</fullName>
    </recommendedName>
</protein>
<dbReference type="SUPFAM" id="SSF52833">
    <property type="entry name" value="Thioredoxin-like"/>
    <property type="match status" value="1"/>
</dbReference>
<proteinExistence type="predicted"/>
<dbReference type="Proteomes" id="UP000229381">
    <property type="component" value="Unassembled WGS sequence"/>
</dbReference>
<dbReference type="EMBL" id="PCWI01000048">
    <property type="protein sequence ID" value="PIQ98266.1"/>
    <property type="molecule type" value="Genomic_DNA"/>
</dbReference>
<comment type="caution">
    <text evidence="3">The sequence shown here is derived from an EMBL/GenBank/DDBJ whole genome shotgun (WGS) entry which is preliminary data.</text>
</comment>